<dbReference type="SUPFAM" id="SSF55729">
    <property type="entry name" value="Acyl-CoA N-acyltransferases (Nat)"/>
    <property type="match status" value="1"/>
</dbReference>
<dbReference type="GO" id="GO:0016740">
    <property type="term" value="F:transferase activity"/>
    <property type="evidence" value="ECO:0007669"/>
    <property type="project" value="UniProtKB-KW"/>
</dbReference>
<dbReference type="AlphaFoldDB" id="A0A1I4R7M7"/>
<dbReference type="STRING" id="455193.SAMN05421805_101432"/>
<sequence>MGIEPPGDHQLGDALQTAAVEEGHRRMWLFTDEDNTAAKALYESEGGQPSLHDDAGYWWQLEQWQRP</sequence>
<proteinExistence type="predicted"/>
<dbReference type="EMBL" id="FOUP01000001">
    <property type="protein sequence ID" value="SFM48219.1"/>
    <property type="molecule type" value="Genomic_DNA"/>
</dbReference>
<gene>
    <name evidence="1" type="ORF">SAMN05421805_101432</name>
</gene>
<evidence type="ECO:0000313" key="2">
    <source>
        <dbReference type="Proteomes" id="UP000199398"/>
    </source>
</evidence>
<dbReference type="Proteomes" id="UP000199398">
    <property type="component" value="Unassembled WGS sequence"/>
</dbReference>
<accession>A0A1I4R7M7</accession>
<dbReference type="Gene3D" id="3.40.630.30">
    <property type="match status" value="1"/>
</dbReference>
<protein>
    <submittedName>
        <fullName evidence="1">Acetyltransferase (GNAT) family protein</fullName>
    </submittedName>
</protein>
<keyword evidence="1" id="KW-0808">Transferase</keyword>
<reference evidence="1 2" key="1">
    <citation type="submission" date="2016-10" db="EMBL/GenBank/DDBJ databases">
        <authorList>
            <person name="de Groot N.N."/>
        </authorList>
    </citation>
    <scope>NUCLEOTIDE SEQUENCE [LARGE SCALE GENOMIC DNA]</scope>
    <source>
        <strain evidence="1 2">CPCC 201259</strain>
    </source>
</reference>
<evidence type="ECO:0000313" key="1">
    <source>
        <dbReference type="EMBL" id="SFM48219.1"/>
    </source>
</evidence>
<dbReference type="InterPro" id="IPR016181">
    <property type="entry name" value="Acyl_CoA_acyltransferase"/>
</dbReference>
<organism evidence="1 2">
    <name type="scientific">Saccharopolyspora antimicrobica</name>
    <dbReference type="NCBI Taxonomy" id="455193"/>
    <lineage>
        <taxon>Bacteria</taxon>
        <taxon>Bacillati</taxon>
        <taxon>Actinomycetota</taxon>
        <taxon>Actinomycetes</taxon>
        <taxon>Pseudonocardiales</taxon>
        <taxon>Pseudonocardiaceae</taxon>
        <taxon>Saccharopolyspora</taxon>
    </lineage>
</organism>
<name>A0A1I4R7M7_9PSEU</name>